<dbReference type="EMBL" id="AYUF01000369">
    <property type="protein sequence ID" value="ETK02300.1"/>
    <property type="molecule type" value="Genomic_DNA"/>
</dbReference>
<dbReference type="GO" id="GO:0009403">
    <property type="term" value="P:toxin biosynthetic process"/>
    <property type="evidence" value="ECO:0007669"/>
    <property type="project" value="InterPro"/>
</dbReference>
<accession>W2C574</accession>
<protein>
    <recommendedName>
        <fullName evidence="9">CvpA family protein</fullName>
    </recommendedName>
</protein>
<evidence type="ECO:0000256" key="4">
    <source>
        <dbReference type="ARBA" id="ARBA00023136"/>
    </source>
</evidence>
<feature type="region of interest" description="Disordered" evidence="5">
    <location>
        <begin position="169"/>
        <end position="194"/>
    </location>
</feature>
<dbReference type="AlphaFoldDB" id="W2C574"/>
<comment type="subcellular location">
    <subcellularLocation>
        <location evidence="1">Membrane</location>
        <topology evidence="1">Multi-pass membrane protein</topology>
    </subcellularLocation>
</comment>
<dbReference type="InterPro" id="IPR003825">
    <property type="entry name" value="Colicin-V_CvpA"/>
</dbReference>
<comment type="caution">
    <text evidence="7">The sequence shown here is derived from an EMBL/GenBank/DDBJ whole genome shotgun (WGS) entry which is preliminary data.</text>
</comment>
<gene>
    <name evidence="7" type="ORF">N425_05145</name>
</gene>
<evidence type="ECO:0000256" key="1">
    <source>
        <dbReference type="ARBA" id="ARBA00004141"/>
    </source>
</evidence>
<proteinExistence type="predicted"/>
<evidence type="ECO:0000313" key="7">
    <source>
        <dbReference type="EMBL" id="ETK02300.1"/>
    </source>
</evidence>
<evidence type="ECO:0000256" key="2">
    <source>
        <dbReference type="ARBA" id="ARBA00022692"/>
    </source>
</evidence>
<evidence type="ECO:0000256" key="5">
    <source>
        <dbReference type="SAM" id="MobiDB-lite"/>
    </source>
</evidence>
<evidence type="ECO:0000256" key="3">
    <source>
        <dbReference type="ARBA" id="ARBA00022989"/>
    </source>
</evidence>
<name>W2C574_9BACT</name>
<reference evidence="7 8" key="1">
    <citation type="submission" date="2013-11" db="EMBL/GenBank/DDBJ databases">
        <title>Single cell genomics of uncultured Tannerella BU063 (oral taxon 286).</title>
        <authorList>
            <person name="Beall C.J."/>
            <person name="Campbell A.G."/>
            <person name="Griffen A.L."/>
            <person name="Podar M."/>
            <person name="Leys E.J."/>
        </authorList>
    </citation>
    <scope>NUCLEOTIDE SEQUENCE [LARGE SCALE GENOMIC DNA]</scope>
    <source>
        <strain evidence="7">Cell 2</strain>
    </source>
</reference>
<keyword evidence="2 6" id="KW-0812">Transmembrane</keyword>
<feature type="transmembrane region" description="Helical" evidence="6">
    <location>
        <begin position="101"/>
        <end position="122"/>
    </location>
</feature>
<feature type="transmembrane region" description="Helical" evidence="6">
    <location>
        <begin position="28"/>
        <end position="45"/>
    </location>
</feature>
<evidence type="ECO:0000313" key="8">
    <source>
        <dbReference type="Proteomes" id="UP000018837"/>
    </source>
</evidence>
<feature type="transmembrane region" description="Helical" evidence="6">
    <location>
        <begin position="57"/>
        <end position="81"/>
    </location>
</feature>
<dbReference type="GO" id="GO:0016020">
    <property type="term" value="C:membrane"/>
    <property type="evidence" value="ECO:0007669"/>
    <property type="project" value="UniProtKB-SubCell"/>
</dbReference>
<organism evidence="7 8">
    <name type="scientific">Tannerella sp. oral taxon BU063 isolate Cell 2</name>
    <dbReference type="NCBI Taxonomy" id="1411148"/>
    <lineage>
        <taxon>Bacteria</taxon>
        <taxon>Pseudomonadati</taxon>
        <taxon>Bacteroidota</taxon>
        <taxon>Bacteroidia</taxon>
        <taxon>Bacteroidales</taxon>
        <taxon>Tannerellaceae</taxon>
        <taxon>Tannerella</taxon>
    </lineage>
</organism>
<dbReference type="Pfam" id="PF02674">
    <property type="entry name" value="Colicin_V"/>
    <property type="match status" value="1"/>
</dbReference>
<dbReference type="PATRIC" id="fig|1411148.3.peg.744"/>
<keyword evidence="3 6" id="KW-1133">Transmembrane helix</keyword>
<keyword evidence="4 6" id="KW-0472">Membrane</keyword>
<evidence type="ECO:0000256" key="6">
    <source>
        <dbReference type="SAM" id="Phobius"/>
    </source>
</evidence>
<sequence length="194" mass="21381">MTWLDIVVLGLVGGGLVKGWHDGFVREVAVLGAVVAVIYCCSRVAHWLRALVLSAGWVSEGSVTFVSYIGAFVLIFATVRLAGRWIDHWVDESALNIPNRLAGALCAASVALFISSFTLNFVEGIDRHGFLLTEETKSRSRTYPFIRETVPTLFSPKFFVWRERDLQESHRPTPTSRGGHSSPARGLCAGHPRI</sequence>
<dbReference type="Proteomes" id="UP000018837">
    <property type="component" value="Unassembled WGS sequence"/>
</dbReference>
<evidence type="ECO:0008006" key="9">
    <source>
        <dbReference type="Google" id="ProtNLM"/>
    </source>
</evidence>